<sequence length="419" mass="49706">MPKMYRAWKKVPKTKKKNVLKCKGLDKNFNKCRRNARPEMHSCEIHEYMEYYTDNMMKNLNKCSGCNKLYYLEPGQTCYICRSRGKENRLKNKEQTIPCKKSSDGCINQKSLENDYCGKHQTEYWRENVEKDGKKVCFQYIRGCRAELDLDYKYSSCQICLEIEKIKDYRRRAEKKGINIEFTDDQFKIFFRDDCFYCGRKSDGLDLNGIDRLNSQGDYDNDNCVSCCKMCNFMKRFLDPVVFIMRCDHILTFQGLIKGELNYDLIPDNISGSYNVYKGGAEKRDIEFNVTEKFFDRMTVRCCYLCGKESSQLHKNGIDRFDSKIGYVNHNCRSCCTECNFMKNKHSYDSFTQQLLKIYHYLKDDNKINMEVSDKLCNYYETVDFDNIIISMKPNYKPLENKNVELKELILGKIKIQHR</sequence>
<keyword evidence="2" id="KW-0540">Nuclease</keyword>
<reference evidence="2" key="1">
    <citation type="submission" date="2018-10" db="EMBL/GenBank/DDBJ databases">
        <title>Hidden diversity of soil giant viruses.</title>
        <authorList>
            <person name="Schulz F."/>
            <person name="Alteio L."/>
            <person name="Goudeau D."/>
            <person name="Ryan E.M."/>
            <person name="Malmstrom R.R."/>
            <person name="Blanchard J."/>
            <person name="Woyke T."/>
        </authorList>
    </citation>
    <scope>NUCLEOTIDE SEQUENCE</scope>
    <source>
        <strain evidence="2">HYV1</strain>
    </source>
</reference>
<protein>
    <submittedName>
        <fullName evidence="2">Divergent HNH endonuclease</fullName>
    </submittedName>
</protein>
<feature type="domain" description="HNH nuclease" evidence="1">
    <location>
        <begin position="184"/>
        <end position="233"/>
    </location>
</feature>
<dbReference type="SMART" id="SM00507">
    <property type="entry name" value="HNHc"/>
    <property type="match status" value="1"/>
</dbReference>
<keyword evidence="2" id="KW-0378">Hydrolase</keyword>
<gene>
    <name evidence="2" type="ORF">Hyperionvirus19_20</name>
</gene>
<evidence type="ECO:0000313" key="2">
    <source>
        <dbReference type="EMBL" id="AYV84196.1"/>
    </source>
</evidence>
<evidence type="ECO:0000259" key="1">
    <source>
        <dbReference type="SMART" id="SM00507"/>
    </source>
</evidence>
<dbReference type="InterPro" id="IPR003615">
    <property type="entry name" value="HNH_nuc"/>
</dbReference>
<name>A0A3G5AAB9_9VIRU</name>
<dbReference type="GO" id="GO:0004519">
    <property type="term" value="F:endonuclease activity"/>
    <property type="evidence" value="ECO:0007669"/>
    <property type="project" value="UniProtKB-KW"/>
</dbReference>
<proteinExistence type="predicted"/>
<accession>A0A3G5AAB9</accession>
<dbReference type="Gene3D" id="3.30.40.220">
    <property type="match status" value="2"/>
</dbReference>
<organism evidence="2">
    <name type="scientific">Hyperionvirus sp</name>
    <dbReference type="NCBI Taxonomy" id="2487770"/>
    <lineage>
        <taxon>Viruses</taxon>
        <taxon>Varidnaviria</taxon>
        <taxon>Bamfordvirae</taxon>
        <taxon>Nucleocytoviricota</taxon>
        <taxon>Megaviricetes</taxon>
        <taxon>Imitervirales</taxon>
        <taxon>Mimiviridae</taxon>
        <taxon>Klosneuvirinae</taxon>
    </lineage>
</organism>
<keyword evidence="2" id="KW-0255">Endonuclease</keyword>
<dbReference type="EMBL" id="MK072401">
    <property type="protein sequence ID" value="AYV84196.1"/>
    <property type="molecule type" value="Genomic_DNA"/>
</dbReference>